<dbReference type="GO" id="GO:0008171">
    <property type="term" value="F:O-methyltransferase activity"/>
    <property type="evidence" value="ECO:0007669"/>
    <property type="project" value="InterPro"/>
</dbReference>
<dbReference type="CDD" id="cd02440">
    <property type="entry name" value="AdoMet_MTases"/>
    <property type="match status" value="1"/>
</dbReference>
<dbReference type="SUPFAM" id="SSF53335">
    <property type="entry name" value="S-adenosyl-L-methionine-dependent methyltransferases"/>
    <property type="match status" value="1"/>
</dbReference>
<organism evidence="7 8">
    <name type="scientific">Streptomyces niveus</name>
    <name type="common">Streptomyces spheroides</name>
    <dbReference type="NCBI Taxonomy" id="193462"/>
    <lineage>
        <taxon>Bacteria</taxon>
        <taxon>Bacillati</taxon>
        <taxon>Actinomycetota</taxon>
        <taxon>Actinomycetes</taxon>
        <taxon>Kitasatosporales</taxon>
        <taxon>Streptomycetaceae</taxon>
        <taxon>Streptomyces</taxon>
    </lineage>
</organism>
<evidence type="ECO:0000256" key="2">
    <source>
        <dbReference type="ARBA" id="ARBA00022679"/>
    </source>
</evidence>
<dbReference type="InterPro" id="IPR036388">
    <property type="entry name" value="WH-like_DNA-bd_sf"/>
</dbReference>
<dbReference type="GO" id="GO:0032259">
    <property type="term" value="P:methylation"/>
    <property type="evidence" value="ECO:0007669"/>
    <property type="project" value="UniProtKB-KW"/>
</dbReference>
<keyword evidence="3" id="KW-0949">S-adenosyl-L-methionine</keyword>
<dbReference type="AlphaFoldDB" id="A0A1U9QY48"/>
<keyword evidence="8" id="KW-1185">Reference proteome</keyword>
<dbReference type="PANTHER" id="PTHR43712:SF2">
    <property type="entry name" value="O-METHYLTRANSFERASE CICE"/>
    <property type="match status" value="1"/>
</dbReference>
<name>A0A1U9QY48_STRNV</name>
<dbReference type="Proteomes" id="UP000189677">
    <property type="component" value="Chromosome"/>
</dbReference>
<dbReference type="Gene3D" id="3.40.50.150">
    <property type="entry name" value="Vaccinia Virus protein VP39"/>
    <property type="match status" value="1"/>
</dbReference>
<dbReference type="RefSeq" id="WP_078077677.1">
    <property type="nucleotide sequence ID" value="NZ_CP018047.1"/>
</dbReference>
<dbReference type="PIRSF" id="PIRSF005739">
    <property type="entry name" value="O-mtase"/>
    <property type="match status" value="1"/>
</dbReference>
<reference evidence="7 8" key="1">
    <citation type="submission" date="2016-11" db="EMBL/GenBank/DDBJ databases">
        <title>Complete genome sequence of Streptomyces niveus SCSIO 3406.</title>
        <authorList>
            <person name="Zhu Q."/>
            <person name="Cheng W."/>
            <person name="Song Y."/>
            <person name="Li Q."/>
            <person name="Ju J."/>
        </authorList>
    </citation>
    <scope>NUCLEOTIDE SEQUENCE [LARGE SCALE GENOMIC DNA]</scope>
    <source>
        <strain evidence="7 8">SCSIO 3406</strain>
    </source>
</reference>
<dbReference type="InterPro" id="IPR016461">
    <property type="entry name" value="COMT-like"/>
</dbReference>
<dbReference type="InterPro" id="IPR036390">
    <property type="entry name" value="WH_DNA-bd_sf"/>
</dbReference>
<dbReference type="Pfam" id="PF00891">
    <property type="entry name" value="Methyltransf_2"/>
    <property type="match status" value="1"/>
</dbReference>
<dbReference type="GO" id="GO:0046983">
    <property type="term" value="F:protein dimerization activity"/>
    <property type="evidence" value="ECO:0007669"/>
    <property type="project" value="InterPro"/>
</dbReference>
<keyword evidence="2 7" id="KW-0808">Transferase</keyword>
<evidence type="ECO:0000259" key="6">
    <source>
        <dbReference type="Pfam" id="PF08100"/>
    </source>
</evidence>
<evidence type="ECO:0000256" key="4">
    <source>
        <dbReference type="PIRSR" id="PIRSR005739-1"/>
    </source>
</evidence>
<accession>A0A1U9QY48</accession>
<sequence>MGERRDGRNSADDEAAARTAEWEARGTVSRLVLGQMATQALGTAVRLGIFDRIGAGALTADDLARALATHPQATLRLLRALAGLQLLQESESEPGVFRTTRAGDLLRSDTAGSMRAMAGMFTDPVMLRAWDLLEDGVRTGETTFGTVFGTDFFGHLGQHPTLSADFNAAMSQGTRSAAEAAPHHYDFGRFTTVVDMGGGDGTLLSAILTAHPRLRGILYDTPEGLAQAPERFARDGLTDRVELRTGDFFESAPGGGDLYLLKSIIHDWNDERCATILRHIRDVVPADGALLMVEPVLPPTVPTGSHNQVYLSDLNMLVNVGGRERTEQDFTALCTASGFTLRTVTPLPSPNVFRLIEATPGT</sequence>
<dbReference type="Gene3D" id="1.10.10.10">
    <property type="entry name" value="Winged helix-like DNA-binding domain superfamily/Winged helix DNA-binding domain"/>
    <property type="match status" value="1"/>
</dbReference>
<dbReference type="InterPro" id="IPR001077">
    <property type="entry name" value="COMT_C"/>
</dbReference>
<dbReference type="Gene3D" id="1.10.287.1350">
    <property type="match status" value="1"/>
</dbReference>
<dbReference type="InterPro" id="IPR012967">
    <property type="entry name" value="COMT_dimerisation"/>
</dbReference>
<protein>
    <submittedName>
        <fullName evidence="7">Methyltransferase</fullName>
    </submittedName>
</protein>
<keyword evidence="1 7" id="KW-0489">Methyltransferase</keyword>
<feature type="active site" description="Proton acceptor" evidence="4">
    <location>
        <position position="266"/>
    </location>
</feature>
<proteinExistence type="predicted"/>
<dbReference type="Pfam" id="PF08100">
    <property type="entry name" value="Dimerisation"/>
    <property type="match status" value="1"/>
</dbReference>
<evidence type="ECO:0000313" key="7">
    <source>
        <dbReference type="EMBL" id="AQU69039.1"/>
    </source>
</evidence>
<evidence type="ECO:0000256" key="3">
    <source>
        <dbReference type="ARBA" id="ARBA00022691"/>
    </source>
</evidence>
<evidence type="ECO:0000259" key="5">
    <source>
        <dbReference type="Pfam" id="PF00891"/>
    </source>
</evidence>
<dbReference type="InterPro" id="IPR029063">
    <property type="entry name" value="SAM-dependent_MTases_sf"/>
</dbReference>
<dbReference type="KEGG" id="snw:BBN63_25510"/>
<dbReference type="EMBL" id="CP018047">
    <property type="protein sequence ID" value="AQU69039.1"/>
    <property type="molecule type" value="Genomic_DNA"/>
</dbReference>
<dbReference type="SUPFAM" id="SSF46785">
    <property type="entry name" value="Winged helix' DNA-binding domain"/>
    <property type="match status" value="1"/>
</dbReference>
<dbReference type="OrthoDB" id="4145676at2"/>
<feature type="domain" description="O-methyltransferase C-terminal" evidence="5">
    <location>
        <begin position="130"/>
        <end position="339"/>
    </location>
</feature>
<dbReference type="PANTHER" id="PTHR43712">
    <property type="entry name" value="PUTATIVE (AFU_ORTHOLOGUE AFUA_4G14580)-RELATED"/>
    <property type="match status" value="1"/>
</dbReference>
<feature type="domain" description="O-methyltransferase dimerisation" evidence="6">
    <location>
        <begin position="30"/>
        <end position="106"/>
    </location>
</feature>
<evidence type="ECO:0000313" key="8">
    <source>
        <dbReference type="Proteomes" id="UP000189677"/>
    </source>
</evidence>
<evidence type="ECO:0000256" key="1">
    <source>
        <dbReference type="ARBA" id="ARBA00022603"/>
    </source>
</evidence>
<dbReference type="PROSITE" id="PS51683">
    <property type="entry name" value="SAM_OMT_II"/>
    <property type="match status" value="1"/>
</dbReference>
<gene>
    <name evidence="7" type="ORF">BBN63_25510</name>
</gene>